<dbReference type="InterPro" id="IPR036514">
    <property type="entry name" value="SGNH_hydro_sf"/>
</dbReference>
<evidence type="ECO:0000259" key="10">
    <source>
        <dbReference type="Pfam" id="PF01757"/>
    </source>
</evidence>
<evidence type="ECO:0000256" key="6">
    <source>
        <dbReference type="ARBA" id="ARBA00023136"/>
    </source>
</evidence>
<comment type="subcellular location">
    <subcellularLocation>
        <location evidence="1">Cell membrane</location>
        <topology evidence="1">Multi-pass membrane protein</topology>
    </subcellularLocation>
</comment>
<keyword evidence="6 9" id="KW-0472">Membrane</keyword>
<keyword evidence="3" id="KW-0808">Transferase</keyword>
<comment type="caution">
    <text evidence="11">The sequence shown here is derived from an EMBL/GenBank/DDBJ whole genome shotgun (WGS) entry which is preliminary data.</text>
</comment>
<feature type="compositionally biased region" description="Basic and acidic residues" evidence="8">
    <location>
        <begin position="429"/>
        <end position="438"/>
    </location>
</feature>
<sequence length="628" mass="71489">MEKKRTKKRRYITGLDGVRTLAVLGVILYHLMPDRMRGGYLGVPVFFGISGYLITDHLRMEWEAKGKISLKAFYARRLKRLYPPLVFFLLTTTAYITLFQRNLLNNLKGAVTSALLYVNNWWQINQGMSYFERFTNESPFTHIWYLSVEAQNYLIWPLLFVLLMKLFKKREKIFLVVFIAALASALWMAIAFVPGADPTRVYYGTDTRIFSIWLGSAMAFLWPTSHLRKQIPPKAKQILNTVGIACLIILIASFFFLDAHYTFVYRGGMVLISLVSVLLIMVVAHPGASLNKWLSNPLFSYIGKRSYGIYLYQYPVMIFYEAKVKNIADNVWLHTLIEVILIVLIAEVTYQIIDKPLSRFDYSKTWSTVKGWFEKPLLTWKKAFLLPGIFLIVTALVGFIIAPSNHVTAEQKQMQEQILQNKKVAEESKKKAKEKETATSDSTAETTSSADAAHLAEIATEYGLSKEDAAAAAKLSFTAFGDSVMLGAAQNMKDLFPDVVVDANVNRQVYSSQDLIQKLADEDLLKDPVVIGLGTNGDFTETQFADFMKLLGDRKVYWLNVHAPSLRIQGVVNSALTKYAGSYDNLTIIDWYNYSKDHSDWFYDDQVHLTPEGRIGYTKLLFETLSKK</sequence>
<feature type="transmembrane region" description="Helical" evidence="9">
    <location>
        <begin position="208"/>
        <end position="225"/>
    </location>
</feature>
<evidence type="ECO:0000256" key="2">
    <source>
        <dbReference type="ARBA" id="ARBA00022475"/>
    </source>
</evidence>
<feature type="region of interest" description="Disordered" evidence="8">
    <location>
        <begin position="429"/>
        <end position="449"/>
    </location>
</feature>
<dbReference type="GO" id="GO:0005886">
    <property type="term" value="C:plasma membrane"/>
    <property type="evidence" value="ECO:0007669"/>
    <property type="project" value="UniProtKB-SubCell"/>
</dbReference>
<dbReference type="PANTHER" id="PTHR23028:SF53">
    <property type="entry name" value="ACYL_TRANSF_3 DOMAIN-CONTAINING PROTEIN"/>
    <property type="match status" value="1"/>
</dbReference>
<organism evidence="11 12">
    <name type="scientific">Enterococcus asini</name>
    <dbReference type="NCBI Taxonomy" id="57732"/>
    <lineage>
        <taxon>Bacteria</taxon>
        <taxon>Bacillati</taxon>
        <taxon>Bacillota</taxon>
        <taxon>Bacilli</taxon>
        <taxon>Lactobacillales</taxon>
        <taxon>Enterococcaceae</taxon>
        <taxon>Enterococcus</taxon>
    </lineage>
</organism>
<keyword evidence="4 9" id="KW-0812">Transmembrane</keyword>
<evidence type="ECO:0000256" key="3">
    <source>
        <dbReference type="ARBA" id="ARBA00022679"/>
    </source>
</evidence>
<dbReference type="InterPro" id="IPR050879">
    <property type="entry name" value="Acyltransferase_3"/>
</dbReference>
<evidence type="ECO:0000256" key="4">
    <source>
        <dbReference type="ARBA" id="ARBA00022692"/>
    </source>
</evidence>
<feature type="compositionally biased region" description="Low complexity" evidence="8">
    <location>
        <begin position="439"/>
        <end position="449"/>
    </location>
</feature>
<dbReference type="Gene3D" id="3.40.50.1110">
    <property type="entry name" value="SGNH hydrolase"/>
    <property type="match status" value="1"/>
</dbReference>
<protein>
    <submittedName>
        <fullName evidence="11">Acyltransferase family protein</fullName>
    </submittedName>
</protein>
<keyword evidence="5 9" id="KW-1133">Transmembrane helix</keyword>
<dbReference type="GO" id="GO:0009103">
    <property type="term" value="P:lipopolysaccharide biosynthetic process"/>
    <property type="evidence" value="ECO:0007669"/>
    <property type="project" value="TreeGrafter"/>
</dbReference>
<keyword evidence="2" id="KW-1003">Cell membrane</keyword>
<feature type="transmembrane region" description="Helical" evidence="9">
    <location>
        <begin position="175"/>
        <end position="196"/>
    </location>
</feature>
<dbReference type="Proteomes" id="UP001256711">
    <property type="component" value="Unassembled WGS sequence"/>
</dbReference>
<proteinExistence type="predicted"/>
<dbReference type="InterPro" id="IPR002656">
    <property type="entry name" value="Acyl_transf_3_dom"/>
</dbReference>
<dbReference type="SUPFAM" id="SSF52266">
    <property type="entry name" value="SGNH hydrolase"/>
    <property type="match status" value="1"/>
</dbReference>
<evidence type="ECO:0000256" key="8">
    <source>
        <dbReference type="SAM" id="MobiDB-lite"/>
    </source>
</evidence>
<keyword evidence="7 11" id="KW-0012">Acyltransferase</keyword>
<dbReference type="CDD" id="cd01840">
    <property type="entry name" value="SGNH_hydrolase_yrhL_like"/>
    <property type="match status" value="1"/>
</dbReference>
<evidence type="ECO:0000313" key="12">
    <source>
        <dbReference type="Proteomes" id="UP001256711"/>
    </source>
</evidence>
<dbReference type="EMBL" id="JARQBJ010000002">
    <property type="protein sequence ID" value="MDT2809668.1"/>
    <property type="molecule type" value="Genomic_DNA"/>
</dbReference>
<feature type="transmembrane region" description="Helical" evidence="9">
    <location>
        <begin position="143"/>
        <end position="163"/>
    </location>
</feature>
<dbReference type="GO" id="GO:0016747">
    <property type="term" value="F:acyltransferase activity, transferring groups other than amino-acyl groups"/>
    <property type="evidence" value="ECO:0007669"/>
    <property type="project" value="InterPro"/>
</dbReference>
<evidence type="ECO:0000256" key="1">
    <source>
        <dbReference type="ARBA" id="ARBA00004651"/>
    </source>
</evidence>
<dbReference type="RefSeq" id="WP_311835109.1">
    <property type="nucleotide sequence ID" value="NZ_JARQBJ010000002.1"/>
</dbReference>
<feature type="transmembrane region" description="Helical" evidence="9">
    <location>
        <begin position="81"/>
        <end position="99"/>
    </location>
</feature>
<feature type="transmembrane region" description="Helical" evidence="9">
    <location>
        <begin position="237"/>
        <end position="257"/>
    </location>
</feature>
<evidence type="ECO:0000256" key="9">
    <source>
        <dbReference type="SAM" id="Phobius"/>
    </source>
</evidence>
<dbReference type="AlphaFoldDB" id="A0AAW8TUR7"/>
<feature type="transmembrane region" description="Helical" evidence="9">
    <location>
        <begin position="383"/>
        <end position="402"/>
    </location>
</feature>
<evidence type="ECO:0000256" key="7">
    <source>
        <dbReference type="ARBA" id="ARBA00023315"/>
    </source>
</evidence>
<gene>
    <name evidence="11" type="ORF">P7H43_04170</name>
</gene>
<reference evidence="11" key="1">
    <citation type="submission" date="2023-03" db="EMBL/GenBank/DDBJ databases">
        <authorList>
            <person name="Shen W."/>
            <person name="Cai J."/>
        </authorList>
    </citation>
    <scope>NUCLEOTIDE SEQUENCE</scope>
    <source>
        <strain evidence="11">B226-2</strain>
    </source>
</reference>
<feature type="transmembrane region" description="Helical" evidence="9">
    <location>
        <begin position="331"/>
        <end position="353"/>
    </location>
</feature>
<feature type="domain" description="Acyltransferase 3" evidence="10">
    <location>
        <begin position="13"/>
        <end position="346"/>
    </location>
</feature>
<dbReference type="Pfam" id="PF01757">
    <property type="entry name" value="Acyl_transf_3"/>
    <property type="match status" value="1"/>
</dbReference>
<evidence type="ECO:0000313" key="11">
    <source>
        <dbReference type="EMBL" id="MDT2809668.1"/>
    </source>
</evidence>
<feature type="transmembrane region" description="Helical" evidence="9">
    <location>
        <begin position="263"/>
        <end position="284"/>
    </location>
</feature>
<dbReference type="PANTHER" id="PTHR23028">
    <property type="entry name" value="ACETYLTRANSFERASE"/>
    <property type="match status" value="1"/>
</dbReference>
<accession>A0AAW8TUR7</accession>
<evidence type="ECO:0000256" key="5">
    <source>
        <dbReference type="ARBA" id="ARBA00022989"/>
    </source>
</evidence>
<name>A0AAW8TUR7_9ENTE</name>